<name>A0A9P4P941_9PLEO</name>
<keyword evidence="2" id="KW-1185">Reference proteome</keyword>
<dbReference type="EMBL" id="MU001507">
    <property type="protein sequence ID" value="KAF2440680.1"/>
    <property type="molecule type" value="Genomic_DNA"/>
</dbReference>
<accession>A0A9P4P941</accession>
<comment type="caution">
    <text evidence="1">The sequence shown here is derived from an EMBL/GenBank/DDBJ whole genome shotgun (WGS) entry which is preliminary data.</text>
</comment>
<protein>
    <submittedName>
        <fullName evidence="1">Uncharacterized protein</fullName>
    </submittedName>
</protein>
<evidence type="ECO:0000313" key="1">
    <source>
        <dbReference type="EMBL" id="KAF2440680.1"/>
    </source>
</evidence>
<gene>
    <name evidence="1" type="ORF">P171DRAFT_435457</name>
</gene>
<organism evidence="1 2">
    <name type="scientific">Karstenula rhodostoma CBS 690.94</name>
    <dbReference type="NCBI Taxonomy" id="1392251"/>
    <lineage>
        <taxon>Eukaryota</taxon>
        <taxon>Fungi</taxon>
        <taxon>Dikarya</taxon>
        <taxon>Ascomycota</taxon>
        <taxon>Pezizomycotina</taxon>
        <taxon>Dothideomycetes</taxon>
        <taxon>Pleosporomycetidae</taxon>
        <taxon>Pleosporales</taxon>
        <taxon>Massarineae</taxon>
        <taxon>Didymosphaeriaceae</taxon>
        <taxon>Karstenula</taxon>
    </lineage>
</organism>
<reference evidence="1" key="1">
    <citation type="journal article" date="2020" name="Stud. Mycol.">
        <title>101 Dothideomycetes genomes: a test case for predicting lifestyles and emergence of pathogens.</title>
        <authorList>
            <person name="Haridas S."/>
            <person name="Albert R."/>
            <person name="Binder M."/>
            <person name="Bloem J."/>
            <person name="Labutti K."/>
            <person name="Salamov A."/>
            <person name="Andreopoulos B."/>
            <person name="Baker S."/>
            <person name="Barry K."/>
            <person name="Bills G."/>
            <person name="Bluhm B."/>
            <person name="Cannon C."/>
            <person name="Castanera R."/>
            <person name="Culley D."/>
            <person name="Daum C."/>
            <person name="Ezra D."/>
            <person name="Gonzalez J."/>
            <person name="Henrissat B."/>
            <person name="Kuo A."/>
            <person name="Liang C."/>
            <person name="Lipzen A."/>
            <person name="Lutzoni F."/>
            <person name="Magnuson J."/>
            <person name="Mondo S."/>
            <person name="Nolan M."/>
            <person name="Ohm R."/>
            <person name="Pangilinan J."/>
            <person name="Park H.-J."/>
            <person name="Ramirez L."/>
            <person name="Alfaro M."/>
            <person name="Sun H."/>
            <person name="Tritt A."/>
            <person name="Yoshinaga Y."/>
            <person name="Zwiers L.-H."/>
            <person name="Turgeon B."/>
            <person name="Goodwin S."/>
            <person name="Spatafora J."/>
            <person name="Crous P."/>
            <person name="Grigoriev I."/>
        </authorList>
    </citation>
    <scope>NUCLEOTIDE SEQUENCE</scope>
    <source>
        <strain evidence="1">CBS 690.94</strain>
    </source>
</reference>
<evidence type="ECO:0000313" key="2">
    <source>
        <dbReference type="Proteomes" id="UP000799764"/>
    </source>
</evidence>
<dbReference type="AlphaFoldDB" id="A0A9P4P941"/>
<proteinExistence type="predicted"/>
<dbReference type="Proteomes" id="UP000799764">
    <property type="component" value="Unassembled WGS sequence"/>
</dbReference>
<sequence>MEVAGSGHAVFAGFVASVSWFVSPLQTGIFEATQKAENPSRTCIRGGYLTLSV</sequence>